<dbReference type="EMBL" id="CAKXAJ010005157">
    <property type="protein sequence ID" value="CAH2209040.1"/>
    <property type="molecule type" value="Genomic_DNA"/>
</dbReference>
<protein>
    <submittedName>
        <fullName evidence="2">Jg18834 protein</fullName>
    </submittedName>
</protein>
<dbReference type="Proteomes" id="UP000838756">
    <property type="component" value="Unassembled WGS sequence"/>
</dbReference>
<accession>A0A8S4QHJ0</accession>
<evidence type="ECO:0000313" key="3">
    <source>
        <dbReference type="Proteomes" id="UP000838756"/>
    </source>
</evidence>
<evidence type="ECO:0000256" key="1">
    <source>
        <dbReference type="SAM" id="MobiDB-lite"/>
    </source>
</evidence>
<comment type="caution">
    <text evidence="2">The sequence shown here is derived from an EMBL/GenBank/DDBJ whole genome shotgun (WGS) entry which is preliminary data.</text>
</comment>
<proteinExistence type="predicted"/>
<feature type="region of interest" description="Disordered" evidence="1">
    <location>
        <begin position="1"/>
        <end position="20"/>
    </location>
</feature>
<name>A0A8S4QHJ0_9NEOP</name>
<gene>
    <name evidence="2" type="primary">jg18834</name>
    <name evidence="2" type="ORF">PAEG_LOCUS1465</name>
</gene>
<organism evidence="2 3">
    <name type="scientific">Pararge aegeria aegeria</name>
    <dbReference type="NCBI Taxonomy" id="348720"/>
    <lineage>
        <taxon>Eukaryota</taxon>
        <taxon>Metazoa</taxon>
        <taxon>Ecdysozoa</taxon>
        <taxon>Arthropoda</taxon>
        <taxon>Hexapoda</taxon>
        <taxon>Insecta</taxon>
        <taxon>Pterygota</taxon>
        <taxon>Neoptera</taxon>
        <taxon>Endopterygota</taxon>
        <taxon>Lepidoptera</taxon>
        <taxon>Glossata</taxon>
        <taxon>Ditrysia</taxon>
        <taxon>Papilionoidea</taxon>
        <taxon>Nymphalidae</taxon>
        <taxon>Satyrinae</taxon>
        <taxon>Satyrini</taxon>
        <taxon>Parargina</taxon>
        <taxon>Pararge</taxon>
    </lineage>
</organism>
<reference evidence="2" key="1">
    <citation type="submission" date="2022-03" db="EMBL/GenBank/DDBJ databases">
        <authorList>
            <person name="Lindestad O."/>
        </authorList>
    </citation>
    <scope>NUCLEOTIDE SEQUENCE</scope>
</reference>
<keyword evidence="3" id="KW-1185">Reference proteome</keyword>
<evidence type="ECO:0000313" key="2">
    <source>
        <dbReference type="EMBL" id="CAH2209040.1"/>
    </source>
</evidence>
<dbReference type="AlphaFoldDB" id="A0A8S4QHJ0"/>
<feature type="non-terminal residue" evidence="2">
    <location>
        <position position="1"/>
    </location>
</feature>
<sequence length="77" mass="8104">RRRRSSGGRGLDRSPLARRARARRVRRALRVFGVARTTPRAPADAPAAQFCGGDPGSLAAALSSAAAVHTHTDTSNL</sequence>